<dbReference type="OrthoDB" id="677810at2"/>
<dbReference type="EMBL" id="BBNO01000006">
    <property type="protein sequence ID" value="GAO10173.1"/>
    <property type="molecule type" value="Genomic_DNA"/>
</dbReference>
<proteinExistence type="predicted"/>
<reference evidence="3" key="1">
    <citation type="submission" date="2014-09" db="EMBL/GenBank/DDBJ databases">
        <title>Whole genome shotgun sequence of Streptomyces sp. NBRC 110027.</title>
        <authorList>
            <person name="Komaki H."/>
            <person name="Ichikawa N."/>
            <person name="Katano-Makiyama Y."/>
            <person name="Hosoyama A."/>
            <person name="Hashimoto M."/>
            <person name="Uohara A."/>
            <person name="Kitahashi Y."/>
            <person name="Ohji S."/>
            <person name="Kimura A."/>
            <person name="Yamazoe A."/>
            <person name="Igarashi Y."/>
            <person name="Fujita N."/>
        </authorList>
    </citation>
    <scope>NUCLEOTIDE SEQUENCE [LARGE SCALE GENOMIC DNA]</scope>
    <source>
        <strain evidence="3">NBRC 110027</strain>
    </source>
</reference>
<dbReference type="Proteomes" id="UP000048965">
    <property type="component" value="Unassembled WGS sequence"/>
</dbReference>
<gene>
    <name evidence="2" type="ORF">TPA0598_06_03380</name>
</gene>
<dbReference type="PROSITE" id="PS50075">
    <property type="entry name" value="CARRIER"/>
    <property type="match status" value="1"/>
</dbReference>
<name>A0A0P4R9N4_9ACTN</name>
<evidence type="ECO:0000313" key="2">
    <source>
        <dbReference type="EMBL" id="GAO10173.1"/>
    </source>
</evidence>
<dbReference type="InterPro" id="IPR036736">
    <property type="entry name" value="ACP-like_sf"/>
</dbReference>
<feature type="domain" description="Carrier" evidence="1">
    <location>
        <begin position="6"/>
        <end position="85"/>
    </location>
</feature>
<dbReference type="AlphaFoldDB" id="A0A0P4R9N4"/>
<evidence type="ECO:0000259" key="1">
    <source>
        <dbReference type="PROSITE" id="PS50075"/>
    </source>
</evidence>
<keyword evidence="3" id="KW-1185">Reference proteome</keyword>
<organism evidence="2 3">
    <name type="scientific">Streptomyces lydicamycinicus</name>
    <dbReference type="NCBI Taxonomy" id="1546107"/>
    <lineage>
        <taxon>Bacteria</taxon>
        <taxon>Bacillati</taxon>
        <taxon>Actinomycetota</taxon>
        <taxon>Actinomycetes</taxon>
        <taxon>Kitasatosporales</taxon>
        <taxon>Streptomycetaceae</taxon>
        <taxon>Streptomyces</taxon>
    </lineage>
</organism>
<dbReference type="InterPro" id="IPR009081">
    <property type="entry name" value="PP-bd_ACP"/>
</dbReference>
<dbReference type="SUPFAM" id="SSF47336">
    <property type="entry name" value="ACP-like"/>
    <property type="match status" value="1"/>
</dbReference>
<comment type="caution">
    <text evidence="2">The sequence shown here is derived from an EMBL/GenBank/DDBJ whole genome shotgun (WGS) entry which is preliminary data.</text>
</comment>
<evidence type="ECO:0000313" key="3">
    <source>
        <dbReference type="Proteomes" id="UP000048965"/>
    </source>
</evidence>
<sequence length="88" mass="9961">MKDGLALTESEVLDYVHTLLCDLLLRESLPADYDLKDSGALNSIMFLELFVRLETQFGIHITGADVNQDNFRTVDSITRFVRAKRADV</sequence>
<dbReference type="Gene3D" id="1.10.1200.10">
    <property type="entry name" value="ACP-like"/>
    <property type="match status" value="1"/>
</dbReference>
<accession>A0A0P4R9N4</accession>
<reference evidence="2 3" key="2">
    <citation type="journal article" date="2015" name="Stand. Genomic Sci.">
        <title>Draft genome sequence of marine-derived Streptomyces sp. TP-A0598, a producer of anti-MRSA antibiotic lydicamycins.</title>
        <authorList>
            <person name="Komaki H."/>
            <person name="Ichikawa N."/>
            <person name="Hosoyama A."/>
            <person name="Fujita N."/>
            <person name="Igarashi Y."/>
        </authorList>
    </citation>
    <scope>NUCLEOTIDE SEQUENCE [LARGE SCALE GENOMIC DNA]</scope>
    <source>
        <strain evidence="2 3">NBRC 110027</strain>
    </source>
</reference>
<dbReference type="RefSeq" id="WP_052718998.1">
    <property type="nucleotide sequence ID" value="NZ_BBNO01000006.1"/>
</dbReference>
<dbReference type="Pfam" id="PF00550">
    <property type="entry name" value="PP-binding"/>
    <property type="match status" value="1"/>
</dbReference>
<protein>
    <recommendedName>
        <fullName evidence="1">Carrier domain-containing protein</fullName>
    </recommendedName>
</protein>